<evidence type="ECO:0000259" key="1">
    <source>
        <dbReference type="SMART" id="SM00507"/>
    </source>
</evidence>
<keyword evidence="2" id="KW-0378">Hydrolase</keyword>
<organism evidence="2 3">
    <name type="scientific">Thiorhodovibrio winogradskyi</name>
    <dbReference type="NCBI Taxonomy" id="77007"/>
    <lineage>
        <taxon>Bacteria</taxon>
        <taxon>Pseudomonadati</taxon>
        <taxon>Pseudomonadota</taxon>
        <taxon>Gammaproteobacteria</taxon>
        <taxon>Chromatiales</taxon>
        <taxon>Chromatiaceae</taxon>
        <taxon>Thiorhodovibrio</taxon>
    </lineage>
</organism>
<keyword evidence="3" id="KW-1185">Reference proteome</keyword>
<dbReference type="EMBL" id="CP121472">
    <property type="protein sequence ID" value="WPL19754.1"/>
    <property type="molecule type" value="Genomic_DNA"/>
</dbReference>
<proteinExistence type="predicted"/>
<gene>
    <name evidence="2" type="ORF">Thiowin_04898</name>
</gene>
<dbReference type="InterPro" id="IPR003615">
    <property type="entry name" value="HNH_nuc"/>
</dbReference>
<dbReference type="Gene3D" id="1.10.30.50">
    <property type="match status" value="1"/>
</dbReference>
<dbReference type="RefSeq" id="WP_328985507.1">
    <property type="nucleotide sequence ID" value="NZ_CP121472.1"/>
</dbReference>
<evidence type="ECO:0000313" key="2">
    <source>
        <dbReference type="EMBL" id="WPL19754.1"/>
    </source>
</evidence>
<dbReference type="Pfam" id="PF14279">
    <property type="entry name" value="HNH_5"/>
    <property type="match status" value="1"/>
</dbReference>
<dbReference type="InterPro" id="IPR052892">
    <property type="entry name" value="NA-targeting_endonuclease"/>
</dbReference>
<keyword evidence="2" id="KW-0540">Nuclease</keyword>
<dbReference type="SMART" id="SM00507">
    <property type="entry name" value="HNHc"/>
    <property type="match status" value="1"/>
</dbReference>
<feature type="domain" description="HNH nuclease" evidence="1">
    <location>
        <begin position="71"/>
        <end position="124"/>
    </location>
</feature>
<reference evidence="2 3" key="1">
    <citation type="journal article" date="2023" name="Microorganisms">
        <title>Thiorhodovibrio frisius and Trv. litoralis spp. nov., Two Novel Members from a Clade of Fastidious Purple Sulfur Bacteria That Exhibit Unique Red-Shifted Light-Harvesting Capabilities.</title>
        <authorList>
            <person name="Methner A."/>
            <person name="Kuzyk S.B."/>
            <person name="Petersen J."/>
            <person name="Bauer S."/>
            <person name="Brinkmann H."/>
            <person name="Sichau K."/>
            <person name="Wanner G."/>
            <person name="Wolf J."/>
            <person name="Neumann-Schaal M."/>
            <person name="Henke P."/>
            <person name="Tank M."/>
            <person name="Sproer C."/>
            <person name="Bunk B."/>
            <person name="Overmann J."/>
        </authorList>
    </citation>
    <scope>NUCLEOTIDE SEQUENCE [LARGE SCALE GENOMIC DNA]</scope>
    <source>
        <strain evidence="2 3">DSM 6702</strain>
    </source>
</reference>
<dbReference type="CDD" id="cd00085">
    <property type="entry name" value="HNHc"/>
    <property type="match status" value="1"/>
</dbReference>
<name>A0ABZ0SHM3_9GAMM</name>
<keyword evidence="2" id="KW-0255">Endonuclease</keyword>
<evidence type="ECO:0000313" key="3">
    <source>
        <dbReference type="Proteomes" id="UP001432180"/>
    </source>
</evidence>
<dbReference type="Proteomes" id="UP001432180">
    <property type="component" value="Chromosome"/>
</dbReference>
<dbReference type="PANTHER" id="PTHR33877:SF2">
    <property type="entry name" value="OS07G0170200 PROTEIN"/>
    <property type="match status" value="1"/>
</dbReference>
<accession>A0ABZ0SHM3</accession>
<sequence>MPLEWVDYRVAARLYFLGQVAYSCGDAIFLLRGGINAITRERSQLRVHSIIATHGIQHAPSKLRDDYVPPLSNRTLFQRDGHLCLYCGGHFSDRQLSRDHVRPISQGGRNEWTNVVTACVRCNNYKAGRTPEAASMELLAVPFTPTHAEYIYLMGRHVLADQMAFLRAHFPRTSPLLKRLLSRPRAA</sequence>
<dbReference type="PANTHER" id="PTHR33877">
    <property type="entry name" value="SLL1193 PROTEIN"/>
    <property type="match status" value="1"/>
</dbReference>
<protein>
    <submittedName>
        <fullName evidence="2">HNH endonuclease</fullName>
    </submittedName>
</protein>
<dbReference type="GO" id="GO:0004519">
    <property type="term" value="F:endonuclease activity"/>
    <property type="evidence" value="ECO:0007669"/>
    <property type="project" value="UniProtKB-KW"/>
</dbReference>
<dbReference type="InterPro" id="IPR029471">
    <property type="entry name" value="HNH_5"/>
</dbReference>